<dbReference type="Pfam" id="PF12945">
    <property type="entry name" value="PilZNR"/>
    <property type="match status" value="1"/>
</dbReference>
<dbReference type="EMBL" id="BAOS01000004">
    <property type="protein sequence ID" value="GAX59659.1"/>
    <property type="molecule type" value="Genomic_DNA"/>
</dbReference>
<protein>
    <recommendedName>
        <fullName evidence="8">Glycosyltransferase</fullName>
    </recommendedName>
</protein>
<evidence type="ECO:0000313" key="6">
    <source>
        <dbReference type="EMBL" id="GAX59659.1"/>
    </source>
</evidence>
<evidence type="ECO:0000259" key="4">
    <source>
        <dbReference type="Pfam" id="PF07238"/>
    </source>
</evidence>
<comment type="caution">
    <text evidence="6">The sequence shown here is derived from an EMBL/GenBank/DDBJ whole genome shotgun (WGS) entry which is preliminary data.</text>
</comment>
<dbReference type="Gene3D" id="2.40.10.220">
    <property type="entry name" value="predicted glycosyltransferase like domains"/>
    <property type="match status" value="1"/>
</dbReference>
<dbReference type="GO" id="GO:0035438">
    <property type="term" value="F:cyclic-di-GMP binding"/>
    <property type="evidence" value="ECO:0007669"/>
    <property type="project" value="InterPro"/>
</dbReference>
<evidence type="ECO:0000259" key="5">
    <source>
        <dbReference type="Pfam" id="PF12945"/>
    </source>
</evidence>
<dbReference type="InterPro" id="IPR009875">
    <property type="entry name" value="PilZ_domain"/>
</dbReference>
<keyword evidence="3" id="KW-0975">Bacterial flagellum</keyword>
<dbReference type="Pfam" id="PF07238">
    <property type="entry name" value="PilZ"/>
    <property type="match status" value="1"/>
</dbReference>
<gene>
    <name evidence="6" type="ORF">SCALIN_C04_0147</name>
</gene>
<accession>A0A286TUU8</accession>
<evidence type="ECO:0000256" key="1">
    <source>
        <dbReference type="ARBA" id="ARBA00022636"/>
    </source>
</evidence>
<keyword evidence="7" id="KW-1185">Reference proteome</keyword>
<dbReference type="Gene3D" id="2.30.110.10">
    <property type="entry name" value="Electron Transport, Fmn-binding Protein, Chain A"/>
    <property type="match status" value="1"/>
</dbReference>
<feature type="domain" description="PilZ" evidence="4">
    <location>
        <begin position="96"/>
        <end position="200"/>
    </location>
</feature>
<evidence type="ECO:0000313" key="7">
    <source>
        <dbReference type="Proteomes" id="UP000218542"/>
    </source>
</evidence>
<name>A0A286TUU8_9BACT</name>
<evidence type="ECO:0000256" key="2">
    <source>
        <dbReference type="ARBA" id="ARBA00022741"/>
    </source>
</evidence>
<proteinExistence type="predicted"/>
<dbReference type="InterPro" id="IPR009926">
    <property type="entry name" value="T3SS_YcgR_PilZN"/>
</dbReference>
<dbReference type="RefSeq" id="WP_096892794.1">
    <property type="nucleotide sequence ID" value="NZ_BAOS01000004.1"/>
</dbReference>
<keyword evidence="2" id="KW-0547">Nucleotide-binding</keyword>
<dbReference type="SUPFAM" id="SSF141371">
    <property type="entry name" value="PilZ domain-like"/>
    <property type="match status" value="2"/>
</dbReference>
<organism evidence="6 7">
    <name type="scientific">Candidatus Scalindua japonica</name>
    <dbReference type="NCBI Taxonomy" id="1284222"/>
    <lineage>
        <taxon>Bacteria</taxon>
        <taxon>Pseudomonadati</taxon>
        <taxon>Planctomycetota</taxon>
        <taxon>Candidatus Brocadiia</taxon>
        <taxon>Candidatus Brocadiales</taxon>
        <taxon>Candidatus Scalinduaceae</taxon>
        <taxon>Candidatus Scalindua</taxon>
    </lineage>
</organism>
<evidence type="ECO:0000256" key="3">
    <source>
        <dbReference type="ARBA" id="ARBA00023143"/>
    </source>
</evidence>
<feature type="domain" description="Type III secretion system flagellar brake protein YcgR PilZN" evidence="5">
    <location>
        <begin position="3"/>
        <end position="87"/>
    </location>
</feature>
<sequence length="205" mass="23246">MNIGTIFRLQIIEVKRQLSSELIGIDDGKYLIVKMPPLHTMDNVSNLLVTGNEIAVKYMYKGKIFGFESTILDLIHKPFRLVFIKYPEKIDSFDFRGNKRVECFLPAHIKIAEYVITGSITDISRAGCLFALEIHDNKASVNLFELNNEVSVAFHLPGIEEELGIEAKQRSVKKHTDHTSIGIEFLQIDSSVQTKLFEFLSKAEA</sequence>
<dbReference type="InterPro" id="IPR012349">
    <property type="entry name" value="Split_barrel_FMN-bd"/>
</dbReference>
<evidence type="ECO:0008006" key="8">
    <source>
        <dbReference type="Google" id="ProtNLM"/>
    </source>
</evidence>
<dbReference type="OrthoDB" id="5453966at2"/>
<keyword evidence="1" id="KW-0973">c-di-GMP</keyword>
<dbReference type="Proteomes" id="UP000218542">
    <property type="component" value="Unassembled WGS sequence"/>
</dbReference>
<dbReference type="AlphaFoldDB" id="A0A286TUU8"/>
<reference evidence="7" key="1">
    <citation type="journal article" date="2017" name="Environ. Microbiol. Rep.">
        <title>Genetic Diversity of Marine Anaerobic Ammonium-Oxidizing Bacteria as Revealed by Genomic and Proteomic Analyses of 'Candidatus Scalindua japonica'.</title>
        <authorList>
            <person name="Oshiki M."/>
            <person name="Mizuto K."/>
            <person name="Kimura Z."/>
            <person name="Kindaichi T."/>
            <person name="Satoh H."/>
            <person name="Okabe S."/>
        </authorList>
    </citation>
    <scope>NUCLEOTIDE SEQUENCE [LARGE SCALE GENOMIC DNA]</scope>
    <source>
        <strain evidence="7">husup-a2</strain>
    </source>
</reference>